<dbReference type="GO" id="GO:0005975">
    <property type="term" value="P:carbohydrate metabolic process"/>
    <property type="evidence" value="ECO:0007669"/>
    <property type="project" value="InterPro"/>
</dbReference>
<keyword evidence="1 4" id="KW-0378">Hydrolase</keyword>
<dbReference type="CDD" id="cd02857">
    <property type="entry name" value="E_set_CDase_PDE_N"/>
    <property type="match status" value="1"/>
</dbReference>
<evidence type="ECO:0000259" key="3">
    <source>
        <dbReference type="SMART" id="SM00642"/>
    </source>
</evidence>
<keyword evidence="5" id="KW-1185">Reference proteome</keyword>
<dbReference type="SUPFAM" id="SSF51011">
    <property type="entry name" value="Glycosyl hydrolase domain"/>
    <property type="match status" value="1"/>
</dbReference>
<dbReference type="Pfam" id="PF00128">
    <property type="entry name" value="Alpha-amylase"/>
    <property type="match status" value="2"/>
</dbReference>
<dbReference type="SUPFAM" id="SSF81296">
    <property type="entry name" value="E set domains"/>
    <property type="match status" value="1"/>
</dbReference>
<gene>
    <name evidence="4" type="ORF">HNR50_000097</name>
</gene>
<evidence type="ECO:0000313" key="4">
    <source>
        <dbReference type="EMBL" id="MBB6478464.1"/>
    </source>
</evidence>
<evidence type="ECO:0000256" key="2">
    <source>
        <dbReference type="ARBA" id="ARBA00023295"/>
    </source>
</evidence>
<dbReference type="AlphaFoldDB" id="A0A841R0J9"/>
<dbReference type="Gene3D" id="2.60.40.10">
    <property type="entry name" value="Immunoglobulins"/>
    <property type="match status" value="1"/>
</dbReference>
<comment type="caution">
    <text evidence="4">The sequence shown here is derived from an EMBL/GenBank/DDBJ whole genome shotgun (WGS) entry which is preliminary data.</text>
</comment>
<dbReference type="InterPro" id="IPR004185">
    <property type="entry name" value="Glyco_hydro_13_lg-like_dom"/>
</dbReference>
<sequence length="834" mass="95636">MRGKIYSITFVLILLFFASCTSRDLSRPLERFEARFIYSDGTERYRFPAQPDLFEPVTVRVRVKSHSTDTVKLITDRGETEMILSSSDGVFDYYAADIKTADEPVYYYFLVGQENKKVFYSRRGIELSAPRQSYQFKIFPGYKVPEWMKGAVLYQIFVDRFYNGDPSNDVLTNEYMYDNFPSVKVEDWNKYPDGTTKYAEGSNRTREFYGGDIDGVIQKLDYLQDLGVDGIYFNPLFVSPSNHKYDTQDYANIDPHVGTIVNDGGALINPEDDPNFGNPDMSNASAVNQYAERYIKRTTDPENLQASNDKLKELIDEAEKRGIKVILDGVFNHSGSFNKWLDREHIYEEDGAYESADSPYADYYVFEEDDWPDNESYEAWWGFKTLPKLNFEGDPALEDAIMDVIAKWVEFGVEGWRIDVAADLGHSTSYNHQFYRTMRERVKEVNPEAVILAEVYGDSSAWLRGDEWDTVMNYDAFFEPLSFFFTGLEKHSYYYRDELKNNSKNFEQDLREKMAKMPWNSMEIAMNQLDNHDHSRFYSRTSGFVDEQKSATDTSQPELADQNLNKGIMKEAAVMQMTMPGAPTLYYGNEAGLAGFTDPDSRRAFPWGNEDEELLDFYKEIISIRKEYSSLTNGSLQSLKFDQDGVFSYGRWNDENKVIVALNNNEKEQVVSIPLWSLNISENEKLNIIFRSDRENHYRIDESAEVVNGNLVVNVPAFGSVITVSNKGSGVESIQSDVASLRPEVEKIITSQKEGEPLVTVEFSASMYQRDIADAFSISPSVKGHFAWNGSRVGFFADEAVNPGEYTVRINRGIRTVVGDFFLKEEAEKTFKVR</sequence>
<dbReference type="Gene3D" id="3.20.20.80">
    <property type="entry name" value="Glycosidases"/>
    <property type="match status" value="1"/>
</dbReference>
<dbReference type="Pfam" id="PF02903">
    <property type="entry name" value="Alpha-amylase_N"/>
    <property type="match status" value="1"/>
</dbReference>
<dbReference type="RefSeq" id="WP_221439766.1">
    <property type="nucleotide sequence ID" value="NZ_JACHGJ010000001.1"/>
</dbReference>
<feature type="domain" description="Glycosyl hydrolase family 13 catalytic" evidence="3">
    <location>
        <begin position="155"/>
        <end position="625"/>
    </location>
</feature>
<dbReference type="InterPro" id="IPR013783">
    <property type="entry name" value="Ig-like_fold"/>
</dbReference>
<dbReference type="Gene3D" id="2.60.40.1180">
    <property type="entry name" value="Golgi alpha-mannosidase II"/>
    <property type="match status" value="1"/>
</dbReference>
<dbReference type="PANTHER" id="PTHR10357:SF210">
    <property type="entry name" value="MALTODEXTRIN GLUCOSIDASE"/>
    <property type="match status" value="1"/>
</dbReference>
<dbReference type="InterPro" id="IPR014756">
    <property type="entry name" value="Ig_E-set"/>
</dbReference>
<keyword evidence="2 4" id="KW-0326">Glycosidase</keyword>
<dbReference type="Proteomes" id="UP000587760">
    <property type="component" value="Unassembled WGS sequence"/>
</dbReference>
<dbReference type="SMART" id="SM00642">
    <property type="entry name" value="Aamy"/>
    <property type="match status" value="1"/>
</dbReference>
<dbReference type="InterPro" id="IPR013780">
    <property type="entry name" value="Glyco_hydro_b"/>
</dbReference>
<dbReference type="EMBL" id="JACHGJ010000001">
    <property type="protein sequence ID" value="MBB6478464.1"/>
    <property type="molecule type" value="Genomic_DNA"/>
</dbReference>
<dbReference type="GO" id="GO:0004558">
    <property type="term" value="F:alpha-1,4-glucosidase activity"/>
    <property type="evidence" value="ECO:0007669"/>
    <property type="project" value="UniProtKB-EC"/>
</dbReference>
<dbReference type="PROSITE" id="PS51257">
    <property type="entry name" value="PROKAR_LIPOPROTEIN"/>
    <property type="match status" value="1"/>
</dbReference>
<dbReference type="EC" id="3.2.1.20" evidence="4"/>
<accession>A0A841R0J9</accession>
<evidence type="ECO:0000313" key="5">
    <source>
        <dbReference type="Proteomes" id="UP000587760"/>
    </source>
</evidence>
<name>A0A841R0J9_9SPIO</name>
<dbReference type="InterPro" id="IPR017853">
    <property type="entry name" value="GH"/>
</dbReference>
<dbReference type="InterPro" id="IPR006047">
    <property type="entry name" value="GH13_cat_dom"/>
</dbReference>
<dbReference type="SUPFAM" id="SSF51445">
    <property type="entry name" value="(Trans)glycosidases"/>
    <property type="match status" value="1"/>
</dbReference>
<organism evidence="4 5">
    <name type="scientific">Spirochaeta isovalerica</name>
    <dbReference type="NCBI Taxonomy" id="150"/>
    <lineage>
        <taxon>Bacteria</taxon>
        <taxon>Pseudomonadati</taxon>
        <taxon>Spirochaetota</taxon>
        <taxon>Spirochaetia</taxon>
        <taxon>Spirochaetales</taxon>
        <taxon>Spirochaetaceae</taxon>
        <taxon>Spirochaeta</taxon>
    </lineage>
</organism>
<reference evidence="4 5" key="1">
    <citation type="submission" date="2020-08" db="EMBL/GenBank/DDBJ databases">
        <title>Genomic Encyclopedia of Type Strains, Phase IV (KMG-IV): sequencing the most valuable type-strain genomes for metagenomic binning, comparative biology and taxonomic classification.</title>
        <authorList>
            <person name="Goeker M."/>
        </authorList>
    </citation>
    <scope>NUCLEOTIDE SEQUENCE [LARGE SCALE GENOMIC DNA]</scope>
    <source>
        <strain evidence="4 5">DSM 2461</strain>
    </source>
</reference>
<evidence type="ECO:0000256" key="1">
    <source>
        <dbReference type="ARBA" id="ARBA00022801"/>
    </source>
</evidence>
<protein>
    <submittedName>
        <fullName evidence="4">Alpha-glucosidase</fullName>
        <ecNumber evidence="4">3.2.1.20</ecNumber>
    </submittedName>
</protein>
<proteinExistence type="predicted"/>
<dbReference type="CDD" id="cd11338">
    <property type="entry name" value="AmyAc_CMD"/>
    <property type="match status" value="1"/>
</dbReference>
<dbReference type="PANTHER" id="PTHR10357">
    <property type="entry name" value="ALPHA-AMYLASE FAMILY MEMBER"/>
    <property type="match status" value="1"/>
</dbReference>